<organism evidence="3 4">
    <name type="scientific">Cohnella boryungensis</name>
    <dbReference type="NCBI Taxonomy" id="768479"/>
    <lineage>
        <taxon>Bacteria</taxon>
        <taxon>Bacillati</taxon>
        <taxon>Bacillota</taxon>
        <taxon>Bacilli</taxon>
        <taxon>Bacillales</taxon>
        <taxon>Paenibacillaceae</taxon>
        <taxon>Cohnella</taxon>
    </lineage>
</organism>
<dbReference type="EMBL" id="JBHSED010000058">
    <property type="protein sequence ID" value="MFC4306233.1"/>
    <property type="molecule type" value="Genomic_DNA"/>
</dbReference>
<dbReference type="InterPro" id="IPR002104">
    <property type="entry name" value="Integrase_catalytic"/>
</dbReference>
<name>A0ABV8SHX2_9BACL</name>
<dbReference type="Pfam" id="PF00589">
    <property type="entry name" value="Phage_integrase"/>
    <property type="match status" value="1"/>
</dbReference>
<gene>
    <name evidence="3" type="ORF">ACFO1S_22665</name>
</gene>
<dbReference type="RefSeq" id="WP_204601692.1">
    <property type="nucleotide sequence ID" value="NZ_JBHSED010000058.1"/>
</dbReference>
<dbReference type="InterPro" id="IPR011010">
    <property type="entry name" value="DNA_brk_join_enz"/>
</dbReference>
<dbReference type="Gene3D" id="1.10.443.10">
    <property type="entry name" value="Intergrase catalytic core"/>
    <property type="match status" value="1"/>
</dbReference>
<evidence type="ECO:0000313" key="4">
    <source>
        <dbReference type="Proteomes" id="UP001595755"/>
    </source>
</evidence>
<accession>A0ABV8SHX2</accession>
<evidence type="ECO:0000256" key="1">
    <source>
        <dbReference type="ARBA" id="ARBA00023172"/>
    </source>
</evidence>
<comment type="caution">
    <text evidence="3">The sequence shown here is derived from an EMBL/GenBank/DDBJ whole genome shotgun (WGS) entry which is preliminary data.</text>
</comment>
<evidence type="ECO:0000259" key="2">
    <source>
        <dbReference type="Pfam" id="PF00589"/>
    </source>
</evidence>
<dbReference type="SUPFAM" id="SSF56349">
    <property type="entry name" value="DNA breaking-rejoining enzymes"/>
    <property type="match status" value="1"/>
</dbReference>
<sequence>MSLVELKRNQLSYLNTLSDSFFENKNSVKEAKAIIKRLKAEDIMCSGEFEDFTWAFYVDESMTTCKIDFTEIMQFTEITIMLKCWASERLLKILPKTLSHSYSYIPKIIYLTRSFSEDCVDALIYFLVNDLKETMRNVVLRTLMNFIDYSQLEHKELYLNELNDIYQKSSAIKNTRDLPAFRDVLIFGSTLERFINEWDEHEQLIYYPIVLWWKITNIIPMRPKEFCAIKRKCLNRKNGRYFITVPRKKQKATMRFVEVVDILEINQDIYEMIQHYSDLTNSFGETKTLISYHAYSKSINVNSRKLNLNFNPYRFHYNNLDTLLLSYHERIVNKKYGYKDLEQIRPGDTRHFAFCSMMLQGFNALSIARIGGHRSIDSQYHYQQHMNYFAESKVYHLSRLFRYERIKGLSSISNIELEHVGRNFMKDKKQFVHLKELDVGYCTDPKMSCESDLCQFCSKWWISREDFKLHESEIRNRTAIKEKNINDRISFMERLRNEMEYDLFKNEYSLGDQECLSREAKLLQGDIVDLAKLRSYIDDID</sequence>
<dbReference type="Proteomes" id="UP001595755">
    <property type="component" value="Unassembled WGS sequence"/>
</dbReference>
<feature type="domain" description="Tyr recombinase" evidence="2">
    <location>
        <begin position="220"/>
        <end position="385"/>
    </location>
</feature>
<keyword evidence="4" id="KW-1185">Reference proteome</keyword>
<evidence type="ECO:0000313" key="3">
    <source>
        <dbReference type="EMBL" id="MFC4306233.1"/>
    </source>
</evidence>
<dbReference type="InterPro" id="IPR013762">
    <property type="entry name" value="Integrase-like_cat_sf"/>
</dbReference>
<proteinExistence type="predicted"/>
<reference evidence="4" key="1">
    <citation type="journal article" date="2019" name="Int. J. Syst. Evol. Microbiol.">
        <title>The Global Catalogue of Microorganisms (GCM) 10K type strain sequencing project: providing services to taxonomists for standard genome sequencing and annotation.</title>
        <authorList>
            <consortium name="The Broad Institute Genomics Platform"/>
            <consortium name="The Broad Institute Genome Sequencing Center for Infectious Disease"/>
            <person name="Wu L."/>
            <person name="Ma J."/>
        </authorList>
    </citation>
    <scope>NUCLEOTIDE SEQUENCE [LARGE SCALE GENOMIC DNA]</scope>
    <source>
        <strain evidence="4">CGMCC 4.1641</strain>
    </source>
</reference>
<protein>
    <submittedName>
        <fullName evidence="3">Tyrosine-type recombinase/integrase</fullName>
    </submittedName>
</protein>
<keyword evidence="1" id="KW-0233">DNA recombination</keyword>